<dbReference type="PANTHER" id="PTHR44267:SF1">
    <property type="entry name" value="WD REPEAT-CONTAINING PROTEIN 43"/>
    <property type="match status" value="1"/>
</dbReference>
<dbReference type="EMBL" id="CAJPVJ010000167">
    <property type="protein sequence ID" value="CAG2161559.1"/>
    <property type="molecule type" value="Genomic_DNA"/>
</dbReference>
<feature type="repeat" description="WD" evidence="4">
    <location>
        <begin position="121"/>
        <end position="162"/>
    </location>
</feature>
<evidence type="ECO:0000313" key="7">
    <source>
        <dbReference type="EMBL" id="CAD7638020.1"/>
    </source>
</evidence>
<dbReference type="EMBL" id="OC914992">
    <property type="protein sequence ID" value="CAD7638020.1"/>
    <property type="molecule type" value="Genomic_DNA"/>
</dbReference>
<keyword evidence="4" id="KW-0853">WD repeat</keyword>
<dbReference type="InterPro" id="IPR001680">
    <property type="entry name" value="WD40_rpt"/>
</dbReference>
<dbReference type="InterPro" id="IPR015943">
    <property type="entry name" value="WD40/YVTN_repeat-like_dom_sf"/>
</dbReference>
<evidence type="ECO:0000256" key="3">
    <source>
        <dbReference type="ARBA" id="ARBA00038335"/>
    </source>
</evidence>
<proteinExistence type="inferred from homology"/>
<protein>
    <recommendedName>
        <fullName evidence="6">Small-subunit processome Utp12 domain-containing protein</fullName>
    </recommendedName>
</protein>
<dbReference type="InterPro" id="IPR052414">
    <property type="entry name" value="U3_snoRNA-assoc_WDR"/>
</dbReference>
<dbReference type="Pfam" id="PF04003">
    <property type="entry name" value="Utp12"/>
    <property type="match status" value="1"/>
</dbReference>
<dbReference type="PROSITE" id="PS50082">
    <property type="entry name" value="WD_REPEATS_2"/>
    <property type="match status" value="1"/>
</dbReference>
<feature type="region of interest" description="Disordered" evidence="5">
    <location>
        <begin position="605"/>
        <end position="685"/>
    </location>
</feature>
<dbReference type="GO" id="GO:0005730">
    <property type="term" value="C:nucleolus"/>
    <property type="evidence" value="ECO:0007669"/>
    <property type="project" value="TreeGrafter"/>
</dbReference>
<dbReference type="AlphaFoldDB" id="A0A7R9LAY2"/>
<feature type="compositionally biased region" description="Acidic residues" evidence="5">
    <location>
        <begin position="620"/>
        <end position="651"/>
    </location>
</feature>
<dbReference type="Proteomes" id="UP000728032">
    <property type="component" value="Unassembled WGS sequence"/>
</dbReference>
<organism evidence="7">
    <name type="scientific">Oppiella nova</name>
    <dbReference type="NCBI Taxonomy" id="334625"/>
    <lineage>
        <taxon>Eukaryota</taxon>
        <taxon>Metazoa</taxon>
        <taxon>Ecdysozoa</taxon>
        <taxon>Arthropoda</taxon>
        <taxon>Chelicerata</taxon>
        <taxon>Arachnida</taxon>
        <taxon>Acari</taxon>
        <taxon>Acariformes</taxon>
        <taxon>Sarcoptiformes</taxon>
        <taxon>Oribatida</taxon>
        <taxon>Brachypylina</taxon>
        <taxon>Oppioidea</taxon>
        <taxon>Oppiidae</taxon>
        <taxon>Oppiella</taxon>
    </lineage>
</organism>
<evidence type="ECO:0000256" key="5">
    <source>
        <dbReference type="SAM" id="MobiDB-lite"/>
    </source>
</evidence>
<evidence type="ECO:0000256" key="4">
    <source>
        <dbReference type="PROSITE-ProRule" id="PRU00221"/>
    </source>
</evidence>
<evidence type="ECO:0000256" key="2">
    <source>
        <dbReference type="ARBA" id="ARBA00023242"/>
    </source>
</evidence>
<name>A0A7R9LAY2_9ACAR</name>
<gene>
    <name evidence="7" type="ORF">ONB1V03_LOCUS1164</name>
</gene>
<evidence type="ECO:0000313" key="8">
    <source>
        <dbReference type="Proteomes" id="UP000728032"/>
    </source>
</evidence>
<keyword evidence="8" id="KW-1185">Reference proteome</keyword>
<feature type="domain" description="Small-subunit processome Utp12" evidence="6">
    <location>
        <begin position="489"/>
        <end position="591"/>
    </location>
</feature>
<dbReference type="InterPro" id="IPR007148">
    <property type="entry name" value="SSU_processome_Utp12"/>
</dbReference>
<dbReference type="OrthoDB" id="30195at2759"/>
<evidence type="ECO:0000256" key="1">
    <source>
        <dbReference type="ARBA" id="ARBA00004123"/>
    </source>
</evidence>
<comment type="subcellular location">
    <subcellularLocation>
        <location evidence="1">Nucleus</location>
    </subcellularLocation>
</comment>
<feature type="compositionally biased region" description="Acidic residues" evidence="5">
    <location>
        <begin position="659"/>
        <end position="676"/>
    </location>
</feature>
<dbReference type="InterPro" id="IPR036322">
    <property type="entry name" value="WD40_repeat_dom_sf"/>
</dbReference>
<dbReference type="GO" id="GO:0000462">
    <property type="term" value="P:maturation of SSU-rRNA from tricistronic rRNA transcript (SSU-rRNA, 5.8S rRNA, LSU-rRNA)"/>
    <property type="evidence" value="ECO:0007669"/>
    <property type="project" value="TreeGrafter"/>
</dbReference>
<dbReference type="SUPFAM" id="SSF50978">
    <property type="entry name" value="WD40 repeat-like"/>
    <property type="match status" value="1"/>
</dbReference>
<dbReference type="PANTHER" id="PTHR44267">
    <property type="entry name" value="WD REPEAT-CONTAINING PROTEIN 43"/>
    <property type="match status" value="1"/>
</dbReference>
<sequence>MNAVANHPIALSDCGQYFSYCTLDGQLKIWDTLSGHLKQEYTPSSHLSATCVTISWPARHPQPVQQEDGVDVSPKKKRKRRTSDNVTQEVQSLELLALGTVTGNILLYSVVKSDLHSQLTADGHEDRVNDMSWLTAADSLFSCSSDKQVIEWCISTSKVKKKWTPDKHSLSAICAIDSTNVLIAGNSIKWLDWEQKTILRHFSGHASEVHLLKHVRLPDTDEVYNSYFLSSAVGDRLVNAWQMKTDSRQRVSNSLASFALDDESISLDISSIKANHPILITVVTRSGLLYIFEHVLNGHRKAPIVPKVTIRLATPASNRVPSKQLMILSAQVCSDREVLLIYGSLLAPTFERIAYDKCDQTETLIRKDTYEGVKPTLQVDSGFTKIKSPLKPKNATVVGPAGMAPTRQTVALNNNNEISTPVEVNNQLPEAIESTKKSAKTPKKPTEERLMTFEERLVVSNEIPDTSAAAQPSSDSLTHLLVQGLQSKDKKMLETVLNTTDEKVMRNTIKKLPIDCVSMFLYELQSCLFNKSEQTVVYLKWLEQLLHLRLTFLMSLPNVEEEFAPLLELMNARTHILDRIYRLKGRLNLMISQIRAQNSTDYISRQKPAIDYESSSSSDASDDEDLMDDDMRDLGADDDSSDEDNDDNGVDGDDHQMTDDDTYEENLMSEDNDEDYDSNKYTETE</sequence>
<accession>A0A7R9LAY2</accession>
<feature type="region of interest" description="Disordered" evidence="5">
    <location>
        <begin position="61"/>
        <end position="85"/>
    </location>
</feature>
<comment type="similarity">
    <text evidence="3">Belongs to the UTP5 family.</text>
</comment>
<dbReference type="Gene3D" id="2.130.10.10">
    <property type="entry name" value="YVTN repeat-like/Quinoprotein amine dehydrogenase"/>
    <property type="match status" value="1"/>
</dbReference>
<reference evidence="7" key="1">
    <citation type="submission" date="2020-11" db="EMBL/GenBank/DDBJ databases">
        <authorList>
            <person name="Tran Van P."/>
        </authorList>
    </citation>
    <scope>NUCLEOTIDE SEQUENCE</scope>
</reference>
<evidence type="ECO:0000259" key="6">
    <source>
        <dbReference type="Pfam" id="PF04003"/>
    </source>
</evidence>
<keyword evidence="2" id="KW-0539">Nucleus</keyword>